<dbReference type="PROSITE" id="PS50928">
    <property type="entry name" value="ABC_TM1"/>
    <property type="match status" value="1"/>
</dbReference>
<keyword evidence="3" id="KW-1003">Cell membrane</keyword>
<accession>A0AA41U156</accession>
<dbReference type="AlphaFoldDB" id="A0AA41U156"/>
<dbReference type="PANTHER" id="PTHR43163">
    <property type="entry name" value="DIPEPTIDE TRANSPORT SYSTEM PERMEASE PROTEIN DPPB-RELATED"/>
    <property type="match status" value="1"/>
</dbReference>
<evidence type="ECO:0000256" key="7">
    <source>
        <dbReference type="RuleBase" id="RU363032"/>
    </source>
</evidence>
<dbReference type="InterPro" id="IPR000515">
    <property type="entry name" value="MetI-like"/>
</dbReference>
<dbReference type="GO" id="GO:0005886">
    <property type="term" value="C:plasma membrane"/>
    <property type="evidence" value="ECO:0007669"/>
    <property type="project" value="UniProtKB-SubCell"/>
</dbReference>
<evidence type="ECO:0000256" key="4">
    <source>
        <dbReference type="ARBA" id="ARBA00022692"/>
    </source>
</evidence>
<dbReference type="InterPro" id="IPR045621">
    <property type="entry name" value="BPD_transp_1_N"/>
</dbReference>
<evidence type="ECO:0000256" key="1">
    <source>
        <dbReference type="ARBA" id="ARBA00004651"/>
    </source>
</evidence>
<keyword evidence="4 7" id="KW-0812">Transmembrane</keyword>
<dbReference type="Gene3D" id="1.10.3720.10">
    <property type="entry name" value="MetI-like"/>
    <property type="match status" value="1"/>
</dbReference>
<comment type="subcellular location">
    <subcellularLocation>
        <location evidence="1 7">Cell membrane</location>
        <topology evidence="1 7">Multi-pass membrane protein</topology>
    </subcellularLocation>
</comment>
<evidence type="ECO:0000259" key="8">
    <source>
        <dbReference type="PROSITE" id="PS50928"/>
    </source>
</evidence>
<keyword evidence="5 7" id="KW-1133">Transmembrane helix</keyword>
<evidence type="ECO:0000313" key="10">
    <source>
        <dbReference type="Proteomes" id="UP001165378"/>
    </source>
</evidence>
<keyword evidence="2 7" id="KW-0813">Transport</keyword>
<dbReference type="Proteomes" id="UP001165378">
    <property type="component" value="Unassembled WGS sequence"/>
</dbReference>
<dbReference type="RefSeq" id="WP_235051305.1">
    <property type="nucleotide sequence ID" value="NZ_JAKFHA010000003.1"/>
</dbReference>
<name>A0AA41U156_9ACTN</name>
<dbReference type="CDD" id="cd06261">
    <property type="entry name" value="TM_PBP2"/>
    <property type="match status" value="1"/>
</dbReference>
<protein>
    <submittedName>
        <fullName evidence="9">ABC transporter permease</fullName>
    </submittedName>
</protein>
<dbReference type="PANTHER" id="PTHR43163:SF6">
    <property type="entry name" value="DIPEPTIDE TRANSPORT SYSTEM PERMEASE PROTEIN DPPB-RELATED"/>
    <property type="match status" value="1"/>
</dbReference>
<comment type="caution">
    <text evidence="9">The sequence shown here is derived from an EMBL/GenBank/DDBJ whole genome shotgun (WGS) entry which is preliminary data.</text>
</comment>
<dbReference type="Pfam" id="PF00528">
    <property type="entry name" value="BPD_transp_1"/>
    <property type="match status" value="1"/>
</dbReference>
<feature type="transmembrane region" description="Helical" evidence="7">
    <location>
        <begin position="213"/>
        <end position="233"/>
    </location>
</feature>
<keyword evidence="10" id="KW-1185">Reference proteome</keyword>
<feature type="transmembrane region" description="Helical" evidence="7">
    <location>
        <begin position="146"/>
        <end position="166"/>
    </location>
</feature>
<feature type="transmembrane region" description="Helical" evidence="7">
    <location>
        <begin position="317"/>
        <end position="340"/>
    </location>
</feature>
<evidence type="ECO:0000313" key="9">
    <source>
        <dbReference type="EMBL" id="MCF2527162.1"/>
    </source>
</evidence>
<proteinExistence type="inferred from homology"/>
<evidence type="ECO:0000256" key="6">
    <source>
        <dbReference type="ARBA" id="ARBA00023136"/>
    </source>
</evidence>
<dbReference type="GO" id="GO:0071916">
    <property type="term" value="F:dipeptide transmembrane transporter activity"/>
    <property type="evidence" value="ECO:0007669"/>
    <property type="project" value="TreeGrafter"/>
</dbReference>
<feature type="transmembrane region" description="Helical" evidence="7">
    <location>
        <begin position="48"/>
        <end position="73"/>
    </location>
</feature>
<dbReference type="SUPFAM" id="SSF161098">
    <property type="entry name" value="MetI-like"/>
    <property type="match status" value="1"/>
</dbReference>
<dbReference type="InterPro" id="IPR035906">
    <property type="entry name" value="MetI-like_sf"/>
</dbReference>
<evidence type="ECO:0000256" key="3">
    <source>
        <dbReference type="ARBA" id="ARBA00022475"/>
    </source>
</evidence>
<reference evidence="9" key="1">
    <citation type="submission" date="2022-01" db="EMBL/GenBank/DDBJ databases">
        <title>Genome-Based Taxonomic Classification of the Phylum Actinobacteria.</title>
        <authorList>
            <person name="Gao Y."/>
        </authorList>
    </citation>
    <scope>NUCLEOTIDE SEQUENCE</scope>
    <source>
        <strain evidence="9">KLBMP 8922</strain>
    </source>
</reference>
<organism evidence="9 10">
    <name type="scientific">Yinghuangia soli</name>
    <dbReference type="NCBI Taxonomy" id="2908204"/>
    <lineage>
        <taxon>Bacteria</taxon>
        <taxon>Bacillati</taxon>
        <taxon>Actinomycetota</taxon>
        <taxon>Actinomycetes</taxon>
        <taxon>Kitasatosporales</taxon>
        <taxon>Streptomycetaceae</taxon>
        <taxon>Yinghuangia</taxon>
    </lineage>
</organism>
<feature type="transmembrane region" description="Helical" evidence="7">
    <location>
        <begin position="273"/>
        <end position="297"/>
    </location>
</feature>
<evidence type="ECO:0000256" key="5">
    <source>
        <dbReference type="ARBA" id="ARBA00022989"/>
    </source>
</evidence>
<feature type="domain" description="ABC transmembrane type-1" evidence="8">
    <location>
        <begin position="140"/>
        <end position="340"/>
    </location>
</feature>
<sequence length="350" mass="36237">MTSETTAVPPAGSTAAPAAAPAAGAATAAGDQAGRIARRGAARLARAVAARVAAVAVVLFGAATVAFAGLQALPGDPVATLLGPQTTASPAVREQIRDEYGFDRPVVVQYVDYLDDLVHLRLGESYQLRRPVWDLIADQFGPTAQLAFAALGLALVLSVTAAVLTAGRRGVLRSAARAWELAAVSVPGFWLGIALLTVFSFHLRWFPVAGSGGAGTLVLPAVTLALPVSAVLAQVLRESMEAALDEPFALSARARGLSRTAVRIRHVLRHAALPLATLSGWLTGTLLGGTVLVEKVFARPGVGALTLQAVETKDMPVVMGVVLLAALCFAVISQLVDVLYRVADPRLRKG</sequence>
<keyword evidence="6 7" id="KW-0472">Membrane</keyword>
<dbReference type="EMBL" id="JAKFHA010000003">
    <property type="protein sequence ID" value="MCF2527162.1"/>
    <property type="molecule type" value="Genomic_DNA"/>
</dbReference>
<feature type="transmembrane region" description="Helical" evidence="7">
    <location>
        <begin position="178"/>
        <end position="201"/>
    </location>
</feature>
<comment type="similarity">
    <text evidence="7">Belongs to the binding-protein-dependent transport system permease family.</text>
</comment>
<evidence type="ECO:0000256" key="2">
    <source>
        <dbReference type="ARBA" id="ARBA00022448"/>
    </source>
</evidence>
<dbReference type="Pfam" id="PF19300">
    <property type="entry name" value="BPD_transp_1_N"/>
    <property type="match status" value="1"/>
</dbReference>
<gene>
    <name evidence="9" type="ORF">LZ495_08020</name>
</gene>